<reference evidence="1" key="1">
    <citation type="journal article" date="2015" name="Nature">
        <title>Complex archaea that bridge the gap between prokaryotes and eukaryotes.</title>
        <authorList>
            <person name="Spang A."/>
            <person name="Saw J.H."/>
            <person name="Jorgensen S.L."/>
            <person name="Zaremba-Niedzwiedzka K."/>
            <person name="Martijn J."/>
            <person name="Lind A.E."/>
            <person name="van Eijk R."/>
            <person name="Schleper C."/>
            <person name="Guy L."/>
            <person name="Ettema T.J."/>
        </authorList>
    </citation>
    <scope>NUCLEOTIDE SEQUENCE</scope>
</reference>
<dbReference type="EMBL" id="LAZR01049832">
    <property type="protein sequence ID" value="KKK88720.1"/>
    <property type="molecule type" value="Genomic_DNA"/>
</dbReference>
<sequence>MAFKLFSPEGLIPDTCAVSGCDEAIKARGYCISHYGRLLRHGDPLAGTAHGQIFVETVAARQKMRSALPADLKEAYGF</sequence>
<comment type="caution">
    <text evidence="1">The sequence shown here is derived from an EMBL/GenBank/DDBJ whole genome shotgun (WGS) entry which is preliminary data.</text>
</comment>
<protein>
    <submittedName>
        <fullName evidence="1">Uncharacterized protein</fullName>
    </submittedName>
</protein>
<evidence type="ECO:0000313" key="1">
    <source>
        <dbReference type="EMBL" id="KKK88720.1"/>
    </source>
</evidence>
<gene>
    <name evidence="1" type="ORF">LCGC14_2740310</name>
</gene>
<accession>A0A0F8ZRS6</accession>
<organism evidence="1">
    <name type="scientific">marine sediment metagenome</name>
    <dbReference type="NCBI Taxonomy" id="412755"/>
    <lineage>
        <taxon>unclassified sequences</taxon>
        <taxon>metagenomes</taxon>
        <taxon>ecological metagenomes</taxon>
    </lineage>
</organism>
<dbReference type="AlphaFoldDB" id="A0A0F8ZRS6"/>
<name>A0A0F8ZRS6_9ZZZZ</name>
<proteinExistence type="predicted"/>